<dbReference type="InterPro" id="IPR056021">
    <property type="entry name" value="DUF7600"/>
</dbReference>
<feature type="compositionally biased region" description="Low complexity" evidence="1">
    <location>
        <begin position="253"/>
        <end position="262"/>
    </location>
</feature>
<dbReference type="Pfam" id="PF24539">
    <property type="entry name" value="DUF7600"/>
    <property type="match status" value="1"/>
</dbReference>
<evidence type="ECO:0000259" key="2">
    <source>
        <dbReference type="Pfam" id="PF24539"/>
    </source>
</evidence>
<sequence>MTPIQMVYDAGGVSAVWSISDAFCKDSARSTPQVPYISDGRMLLDEGLSSAAAKHGLALPERLRSPTISINIMEGVARSAAYKRSSSPTIYPSSYVRESGDSEVDGCHMPEPQLSNPRKRLRSEQRLPQVRESSQPLSKRQKLDHPKGAQPPAAFWDNLSKIWLTERALKELDRRNTRPAPNSHRSPYRRTHRPVTRHTVAEWKNKEENQPATDFLTRCSAGHLEDIKLLARHGGPDLSDLRGYQKPVNPLYRTMSSSQSSSRGRKRNSTISTNTKPTTNTTTTRNTRPYDRDFQQNLIDGGIYPDSYEYPNGRVPTKPNNWKEINQRLALPRASLSPSKFSDREFSDFRRADAHASKEDQVTKSVIPIIEGKITDAKCVSGKIPFTNLDHLTDGTLVPGNPDLYYGARPEQLDKRIRDKLSGQIIPSTQHDLPMAPNFFLAAKGPDGSIAVAGRQASYDGALGARGMHSLQSYGQDEQAYDNNACTITSIYHGGTLKMYTSHPAQPNGPESRPEYYITQVNTWGMTGNAETFRQGATAFRNARDWTKEQRDEAIRYANDRANDLPSTTPTSSALASSFTTEVSTLGATSLSIAAESPTTQTEASYTGETAHQEPETSTDELTIDVNPPAKRPSRSRQSCHRKRNTGVSSARRRSIAAETQQNLDSASWLNQFRIRACLLAVVCRGSANLRSIIFSSPKGIAITGVGFYNDPDGGDWIAPSNFTARWDDAGYNYPTHDQIGVLQQHPINGRYGFPFHEACWSLLEKAYSPEPIPLDALNTRRASRSFLSIFYSQQFWASRFEANANRSWLFESQEWGKTHDWRWLYHRTNKAHRTQETQNRERVWKLIQRVRGILRLRWTESPVLSSPSPNPAGLRWLEATGDLRPEERTGPYHGFNEGCRLFREQQTSIPSLLSQIAFSVIQLGDAEYIAGMRLIPSQGEAIQLGYRTEGRELFLNIILLAGFNLAVGSRGIQAIKAGFDGCKIVSLAVAECVPLTIEKAIEEGKSLRDSAFWYPQIPGVSLYLNDDYFAARESSTTRYQPLCWTMFGGPGGIYLRYLTGVSVTCRGTLRGIEFHYNTEDVPIEYRKLGRYKSSEYDEVIHFSIDGPGGEVIDVIEVYLEYYASEKVFWFYKHGALKSFKISTNRGRSCHFRQRKSARRADLVEKPIIVALGTTVNGFYWSQE</sequence>
<organism evidence="3 4">
    <name type="scientific">Cudoniella acicularis</name>
    <dbReference type="NCBI Taxonomy" id="354080"/>
    <lineage>
        <taxon>Eukaryota</taxon>
        <taxon>Fungi</taxon>
        <taxon>Dikarya</taxon>
        <taxon>Ascomycota</taxon>
        <taxon>Pezizomycotina</taxon>
        <taxon>Leotiomycetes</taxon>
        <taxon>Helotiales</taxon>
        <taxon>Tricladiaceae</taxon>
        <taxon>Cudoniella</taxon>
    </lineage>
</organism>
<dbReference type="EMBL" id="JAAMPI010000218">
    <property type="protein sequence ID" value="KAF4633973.1"/>
    <property type="molecule type" value="Genomic_DNA"/>
</dbReference>
<feature type="region of interest" description="Disordered" evidence="1">
    <location>
        <begin position="591"/>
        <end position="654"/>
    </location>
</feature>
<comment type="caution">
    <text evidence="3">The sequence shown here is derived from an EMBL/GenBank/DDBJ whole genome shotgun (WGS) entry which is preliminary data.</text>
</comment>
<gene>
    <name evidence="3" type="ORF">G7Y89_g4150</name>
</gene>
<name>A0A8H4W4K3_9HELO</name>
<dbReference type="Proteomes" id="UP000566819">
    <property type="component" value="Unassembled WGS sequence"/>
</dbReference>
<feature type="compositionally biased region" description="Low complexity" evidence="1">
    <location>
        <begin position="269"/>
        <end position="287"/>
    </location>
</feature>
<feature type="region of interest" description="Disordered" evidence="1">
    <location>
        <begin position="86"/>
        <end position="153"/>
    </location>
</feature>
<keyword evidence="4" id="KW-1185">Reference proteome</keyword>
<protein>
    <recommendedName>
        <fullName evidence="2">DUF7600 domain-containing protein</fullName>
    </recommendedName>
</protein>
<accession>A0A8H4W4K3</accession>
<proteinExistence type="predicted"/>
<evidence type="ECO:0000256" key="1">
    <source>
        <dbReference type="SAM" id="MobiDB-lite"/>
    </source>
</evidence>
<evidence type="ECO:0000313" key="3">
    <source>
        <dbReference type="EMBL" id="KAF4633973.1"/>
    </source>
</evidence>
<dbReference type="OrthoDB" id="5273847at2759"/>
<feature type="compositionally biased region" description="Polar residues" evidence="1">
    <location>
        <begin position="591"/>
        <end position="610"/>
    </location>
</feature>
<reference evidence="3 4" key="1">
    <citation type="submission" date="2020-03" db="EMBL/GenBank/DDBJ databases">
        <title>Draft Genome Sequence of Cudoniella acicularis.</title>
        <authorList>
            <person name="Buettner E."/>
            <person name="Kellner H."/>
        </authorList>
    </citation>
    <scope>NUCLEOTIDE SEQUENCE [LARGE SCALE GENOMIC DNA]</scope>
    <source>
        <strain evidence="3 4">DSM 108380</strain>
    </source>
</reference>
<feature type="region of interest" description="Disordered" evidence="1">
    <location>
        <begin position="175"/>
        <end position="194"/>
    </location>
</feature>
<feature type="region of interest" description="Disordered" evidence="1">
    <location>
        <begin position="236"/>
        <end position="289"/>
    </location>
</feature>
<feature type="compositionally biased region" description="Basic residues" evidence="1">
    <location>
        <begin position="632"/>
        <end position="654"/>
    </location>
</feature>
<evidence type="ECO:0000313" key="4">
    <source>
        <dbReference type="Proteomes" id="UP000566819"/>
    </source>
</evidence>
<feature type="domain" description="DUF7600" evidence="2">
    <location>
        <begin position="865"/>
        <end position="977"/>
    </location>
</feature>
<dbReference type="AlphaFoldDB" id="A0A8H4W4K3"/>